<name>A0AAV4R5Q1_CAEEX</name>
<comment type="caution">
    <text evidence="1">The sequence shown here is derived from an EMBL/GenBank/DDBJ whole genome shotgun (WGS) entry which is preliminary data.</text>
</comment>
<dbReference type="AlphaFoldDB" id="A0AAV4R5Q1"/>
<accession>A0AAV4R5Q1</accession>
<keyword evidence="2" id="KW-1185">Reference proteome</keyword>
<dbReference type="EMBL" id="BPLR01007408">
    <property type="protein sequence ID" value="GIY16747.1"/>
    <property type="molecule type" value="Genomic_DNA"/>
</dbReference>
<evidence type="ECO:0000313" key="1">
    <source>
        <dbReference type="EMBL" id="GIY16747.1"/>
    </source>
</evidence>
<reference evidence="1 2" key="1">
    <citation type="submission" date="2021-06" db="EMBL/GenBank/DDBJ databases">
        <title>Caerostris extrusa draft genome.</title>
        <authorList>
            <person name="Kono N."/>
            <person name="Arakawa K."/>
        </authorList>
    </citation>
    <scope>NUCLEOTIDE SEQUENCE [LARGE SCALE GENOMIC DNA]</scope>
</reference>
<proteinExistence type="predicted"/>
<sequence length="77" mass="8471">MHPPSYQEAISSVILKQQCCAADTAVAVAMLANTTGFKDPVCVYAVMVSELHDQMRVHPAKRASATKWRQQIIKSVL</sequence>
<protein>
    <submittedName>
        <fullName evidence="1">Uncharacterized protein</fullName>
    </submittedName>
</protein>
<dbReference type="Proteomes" id="UP001054945">
    <property type="component" value="Unassembled WGS sequence"/>
</dbReference>
<evidence type="ECO:0000313" key="2">
    <source>
        <dbReference type="Proteomes" id="UP001054945"/>
    </source>
</evidence>
<gene>
    <name evidence="1" type="ORF">CEXT_541731</name>
</gene>
<organism evidence="1 2">
    <name type="scientific">Caerostris extrusa</name>
    <name type="common">Bark spider</name>
    <name type="synonym">Caerostris bankana</name>
    <dbReference type="NCBI Taxonomy" id="172846"/>
    <lineage>
        <taxon>Eukaryota</taxon>
        <taxon>Metazoa</taxon>
        <taxon>Ecdysozoa</taxon>
        <taxon>Arthropoda</taxon>
        <taxon>Chelicerata</taxon>
        <taxon>Arachnida</taxon>
        <taxon>Araneae</taxon>
        <taxon>Araneomorphae</taxon>
        <taxon>Entelegynae</taxon>
        <taxon>Araneoidea</taxon>
        <taxon>Araneidae</taxon>
        <taxon>Caerostris</taxon>
    </lineage>
</organism>